<organism evidence="2 3">
    <name type="scientific">Alteromonas arenosi</name>
    <dbReference type="NCBI Taxonomy" id="3055817"/>
    <lineage>
        <taxon>Bacteria</taxon>
        <taxon>Pseudomonadati</taxon>
        <taxon>Pseudomonadota</taxon>
        <taxon>Gammaproteobacteria</taxon>
        <taxon>Alteromonadales</taxon>
        <taxon>Alteromonadaceae</taxon>
        <taxon>Alteromonas/Salinimonas group</taxon>
        <taxon>Alteromonas</taxon>
    </lineage>
</organism>
<dbReference type="SUPFAM" id="SSF141868">
    <property type="entry name" value="EAL domain-like"/>
    <property type="match status" value="1"/>
</dbReference>
<protein>
    <submittedName>
        <fullName evidence="2">EAL domain-containing protein</fullName>
    </submittedName>
</protein>
<comment type="caution">
    <text evidence="2">The sequence shown here is derived from an EMBL/GenBank/DDBJ whole genome shotgun (WGS) entry which is preliminary data.</text>
</comment>
<evidence type="ECO:0000259" key="1">
    <source>
        <dbReference type="PROSITE" id="PS50883"/>
    </source>
</evidence>
<dbReference type="Pfam" id="PF00563">
    <property type="entry name" value="EAL"/>
    <property type="match status" value="1"/>
</dbReference>
<evidence type="ECO:0000313" key="2">
    <source>
        <dbReference type="EMBL" id="MDM7861282.1"/>
    </source>
</evidence>
<dbReference type="PROSITE" id="PS50883">
    <property type="entry name" value="EAL"/>
    <property type="match status" value="1"/>
</dbReference>
<dbReference type="Gene3D" id="3.20.20.450">
    <property type="entry name" value="EAL domain"/>
    <property type="match status" value="1"/>
</dbReference>
<accession>A0ABT7SYL6</accession>
<dbReference type="EMBL" id="JAUCBP010000010">
    <property type="protein sequence ID" value="MDM7861282.1"/>
    <property type="molecule type" value="Genomic_DNA"/>
</dbReference>
<name>A0ABT7SYL6_9ALTE</name>
<reference evidence="2 3" key="1">
    <citation type="submission" date="2023-06" db="EMBL/GenBank/DDBJ databases">
        <title>Alteromonas sp. ASW11-36 isolated from intertidal sand.</title>
        <authorList>
            <person name="Li Y."/>
        </authorList>
    </citation>
    <scope>NUCLEOTIDE SEQUENCE [LARGE SCALE GENOMIC DNA]</scope>
    <source>
        <strain evidence="2 3">ASW11-36</strain>
    </source>
</reference>
<dbReference type="PANTHER" id="PTHR33121">
    <property type="entry name" value="CYCLIC DI-GMP PHOSPHODIESTERASE PDEF"/>
    <property type="match status" value="1"/>
</dbReference>
<keyword evidence="3" id="KW-1185">Reference proteome</keyword>
<dbReference type="InterPro" id="IPR035919">
    <property type="entry name" value="EAL_sf"/>
</dbReference>
<evidence type="ECO:0000313" key="3">
    <source>
        <dbReference type="Proteomes" id="UP001234343"/>
    </source>
</evidence>
<dbReference type="SMART" id="SM00052">
    <property type="entry name" value="EAL"/>
    <property type="match status" value="1"/>
</dbReference>
<gene>
    <name evidence="2" type="ORF">QTP81_11815</name>
</gene>
<dbReference type="PANTHER" id="PTHR33121:SF23">
    <property type="entry name" value="CYCLIC DI-GMP PHOSPHODIESTERASE PDEB"/>
    <property type="match status" value="1"/>
</dbReference>
<feature type="domain" description="EAL" evidence="1">
    <location>
        <begin position="1"/>
        <end position="239"/>
    </location>
</feature>
<dbReference type="InterPro" id="IPR050706">
    <property type="entry name" value="Cyclic-di-GMP_PDE-like"/>
</dbReference>
<sequence>MPIKEITESFSLEKIVPFFQPIMDLEAESVWRYECLARLINEQEVTFLPNDFLFIVERNNWCQQLTETMLLQSAQYFRHLNIPWNINIDTQDLLNPKLIPFVRDVLAEYPHRERISIELTAHAALHYENELAHFVQQCSELGIGIFIDNVGATPVNVQRLLSLPLTGVKLSGNLINHYVEDPQLQQFVDHVCEVAHAKDVAIVAEHVENQSTIELLKQLSIRYAQGFLFYPPGKEAMSH</sequence>
<dbReference type="InterPro" id="IPR001633">
    <property type="entry name" value="EAL_dom"/>
</dbReference>
<proteinExistence type="predicted"/>
<dbReference type="RefSeq" id="WP_289365723.1">
    <property type="nucleotide sequence ID" value="NZ_JAUCBP010000010.1"/>
</dbReference>
<dbReference type="Proteomes" id="UP001234343">
    <property type="component" value="Unassembled WGS sequence"/>
</dbReference>
<dbReference type="CDD" id="cd01948">
    <property type="entry name" value="EAL"/>
    <property type="match status" value="1"/>
</dbReference>